<evidence type="ECO:0000313" key="2">
    <source>
        <dbReference type="Proteomes" id="UP000564885"/>
    </source>
</evidence>
<evidence type="ECO:0000313" key="1">
    <source>
        <dbReference type="EMBL" id="NNM74344.1"/>
    </source>
</evidence>
<dbReference type="RefSeq" id="WP_171219784.1">
    <property type="nucleotide sequence ID" value="NZ_JABEPP010000005.1"/>
</dbReference>
<accession>A0A849I963</accession>
<dbReference type="EMBL" id="JABEPP010000005">
    <property type="protein sequence ID" value="NNM74344.1"/>
    <property type="molecule type" value="Genomic_DNA"/>
</dbReference>
<reference evidence="1 2" key="1">
    <citation type="submission" date="2020-04" db="EMBL/GenBank/DDBJ databases">
        <title>Enterovirga sp. isolate from soil.</title>
        <authorList>
            <person name="Chea S."/>
            <person name="Kim D.-U."/>
        </authorList>
    </citation>
    <scope>NUCLEOTIDE SEQUENCE [LARGE SCALE GENOMIC DNA]</scope>
    <source>
        <strain evidence="1 2">DB1703</strain>
    </source>
</reference>
<organism evidence="1 2">
    <name type="scientific">Enterovirga aerilata</name>
    <dbReference type="NCBI Taxonomy" id="2730920"/>
    <lineage>
        <taxon>Bacteria</taxon>
        <taxon>Pseudomonadati</taxon>
        <taxon>Pseudomonadota</taxon>
        <taxon>Alphaproteobacteria</taxon>
        <taxon>Hyphomicrobiales</taxon>
        <taxon>Methylobacteriaceae</taxon>
        <taxon>Enterovirga</taxon>
    </lineage>
</organism>
<keyword evidence="2" id="KW-1185">Reference proteome</keyword>
<name>A0A849I963_9HYPH</name>
<sequence length="95" mass="10500">MVKEKRADAAAARLLSRSRALRSARRNFPDAQPSTLILDDPVLRWFTFELEKLKNCKLYGGDAFSRSPTNPAVGLFGERPPQLRDRGLAAMAGIG</sequence>
<gene>
    <name evidence="1" type="ORF">HJG44_18460</name>
</gene>
<comment type="caution">
    <text evidence="1">The sequence shown here is derived from an EMBL/GenBank/DDBJ whole genome shotgun (WGS) entry which is preliminary data.</text>
</comment>
<proteinExistence type="predicted"/>
<dbReference type="Proteomes" id="UP000564885">
    <property type="component" value="Unassembled WGS sequence"/>
</dbReference>
<protein>
    <submittedName>
        <fullName evidence="1">Uncharacterized protein</fullName>
    </submittedName>
</protein>
<dbReference type="AlphaFoldDB" id="A0A849I963"/>